<accession>A0A151LZT0</accession>
<protein>
    <submittedName>
        <fullName evidence="1">Uncharacterized protein</fullName>
    </submittedName>
</protein>
<comment type="caution">
    <text evidence="1">The sequence shown here is derived from an EMBL/GenBank/DDBJ whole genome shotgun (WGS) entry which is preliminary data.</text>
</comment>
<name>A0A151LZT0_ALLMI</name>
<gene>
    <name evidence="1" type="ORF">Y1Q_0011449</name>
</gene>
<reference evidence="1 2" key="1">
    <citation type="journal article" date="2012" name="Genome Biol.">
        <title>Sequencing three crocodilian genomes to illuminate the evolution of archosaurs and amniotes.</title>
        <authorList>
            <person name="St John J.A."/>
            <person name="Braun E.L."/>
            <person name="Isberg S.R."/>
            <person name="Miles L.G."/>
            <person name="Chong A.Y."/>
            <person name="Gongora J."/>
            <person name="Dalzell P."/>
            <person name="Moran C."/>
            <person name="Bed'hom B."/>
            <person name="Abzhanov A."/>
            <person name="Burgess S.C."/>
            <person name="Cooksey A.M."/>
            <person name="Castoe T.A."/>
            <person name="Crawford N.G."/>
            <person name="Densmore L.D."/>
            <person name="Drew J.C."/>
            <person name="Edwards S.V."/>
            <person name="Faircloth B.C."/>
            <person name="Fujita M.K."/>
            <person name="Greenwold M.J."/>
            <person name="Hoffmann F.G."/>
            <person name="Howard J.M."/>
            <person name="Iguchi T."/>
            <person name="Janes D.E."/>
            <person name="Khan S.Y."/>
            <person name="Kohno S."/>
            <person name="de Koning A.J."/>
            <person name="Lance S.L."/>
            <person name="McCarthy F.M."/>
            <person name="McCormack J.E."/>
            <person name="Merchant M.E."/>
            <person name="Peterson D.G."/>
            <person name="Pollock D.D."/>
            <person name="Pourmand N."/>
            <person name="Raney B.J."/>
            <person name="Roessler K.A."/>
            <person name="Sanford J.R."/>
            <person name="Sawyer R.H."/>
            <person name="Schmidt C.J."/>
            <person name="Triplett E.W."/>
            <person name="Tuberville T.D."/>
            <person name="Venegas-Anaya M."/>
            <person name="Howard J.T."/>
            <person name="Jarvis E.D."/>
            <person name="Guillette L.J.Jr."/>
            <person name="Glenn T.C."/>
            <person name="Green R.E."/>
            <person name="Ray D.A."/>
        </authorList>
    </citation>
    <scope>NUCLEOTIDE SEQUENCE [LARGE SCALE GENOMIC DNA]</scope>
    <source>
        <strain evidence="1">KSC_2009_1</strain>
    </source>
</reference>
<evidence type="ECO:0000313" key="1">
    <source>
        <dbReference type="EMBL" id="KYO17761.1"/>
    </source>
</evidence>
<dbReference type="AlphaFoldDB" id="A0A151LZT0"/>
<organism evidence="1 2">
    <name type="scientific">Alligator mississippiensis</name>
    <name type="common">American alligator</name>
    <dbReference type="NCBI Taxonomy" id="8496"/>
    <lineage>
        <taxon>Eukaryota</taxon>
        <taxon>Metazoa</taxon>
        <taxon>Chordata</taxon>
        <taxon>Craniata</taxon>
        <taxon>Vertebrata</taxon>
        <taxon>Euteleostomi</taxon>
        <taxon>Archelosauria</taxon>
        <taxon>Archosauria</taxon>
        <taxon>Crocodylia</taxon>
        <taxon>Alligatoridae</taxon>
        <taxon>Alligatorinae</taxon>
        <taxon>Alligator</taxon>
    </lineage>
</organism>
<sequence>MFTFLGKVITQLLKKGRKLQKQFVQDENEHSSLTDFRSSSVLQSLECLWDFNDLSCSSVMINVLETSRGTLMILEVKLDITQQKCLQTAISEITSKIMNAVLTTVSN</sequence>
<keyword evidence="2" id="KW-1185">Reference proteome</keyword>
<dbReference type="EMBL" id="AKHW03006853">
    <property type="protein sequence ID" value="KYO17761.1"/>
    <property type="molecule type" value="Genomic_DNA"/>
</dbReference>
<proteinExistence type="predicted"/>
<dbReference type="Proteomes" id="UP000050525">
    <property type="component" value="Unassembled WGS sequence"/>
</dbReference>
<evidence type="ECO:0000313" key="2">
    <source>
        <dbReference type="Proteomes" id="UP000050525"/>
    </source>
</evidence>